<evidence type="ECO:0000256" key="1">
    <source>
        <dbReference type="SAM" id="Phobius"/>
    </source>
</evidence>
<dbReference type="Proteomes" id="UP000799324">
    <property type="component" value="Unassembled WGS sequence"/>
</dbReference>
<dbReference type="AlphaFoldDB" id="A0A6A6T6Q3"/>
<keyword evidence="1" id="KW-0472">Membrane</keyword>
<name>A0A6A6T6Q3_9PLEO</name>
<keyword evidence="1" id="KW-1133">Transmembrane helix</keyword>
<evidence type="ECO:0000313" key="3">
    <source>
        <dbReference type="Proteomes" id="UP000799324"/>
    </source>
</evidence>
<organism evidence="2 3">
    <name type="scientific">Lophiostoma macrostomum CBS 122681</name>
    <dbReference type="NCBI Taxonomy" id="1314788"/>
    <lineage>
        <taxon>Eukaryota</taxon>
        <taxon>Fungi</taxon>
        <taxon>Dikarya</taxon>
        <taxon>Ascomycota</taxon>
        <taxon>Pezizomycotina</taxon>
        <taxon>Dothideomycetes</taxon>
        <taxon>Pleosporomycetidae</taxon>
        <taxon>Pleosporales</taxon>
        <taxon>Lophiostomataceae</taxon>
        <taxon>Lophiostoma</taxon>
    </lineage>
</organism>
<keyword evidence="3" id="KW-1185">Reference proteome</keyword>
<dbReference type="EMBL" id="MU004361">
    <property type="protein sequence ID" value="KAF2654603.1"/>
    <property type="molecule type" value="Genomic_DNA"/>
</dbReference>
<sequence length="353" mass="40109">MSCPSRGLFSIGLFYWRRGWLHACRPPRHLDMGISIYRLGNFLLHGLQRSPPPLPAGQAGGHAGKRNRSRSLSVHHRLLHLNFLCCSGVMSPTIRWHDPMPAIYRLPSDSEQQRGVGLGFIGWLSVCLLLRVHHFNFLLFFIPLHYLRFIRSFWVASITTLWHVCGHLWQLDFAEIVDTFLGPLRQPVAVGNLNPPTLFVGIDCRPRSMGYWLGMTIFLLCPDTTLGRTIMFEKSLLRYACSVTLSLMLLAYNILALQCTRERYSTHRTATAYRNRTEDTAYPRSIPLTHALTTSLSKQHRTACPVAPGGPQPFPQSTDFRRRARSSPQLVKTPPFAQFLRHKGEPPIATITC</sequence>
<feature type="transmembrane region" description="Helical" evidence="1">
    <location>
        <begin position="236"/>
        <end position="255"/>
    </location>
</feature>
<proteinExistence type="predicted"/>
<feature type="transmembrane region" description="Helical" evidence="1">
    <location>
        <begin position="116"/>
        <end position="142"/>
    </location>
</feature>
<protein>
    <submittedName>
        <fullName evidence="2">Uncharacterized protein</fullName>
    </submittedName>
</protein>
<gene>
    <name evidence="2" type="ORF">K491DRAFT_464242</name>
</gene>
<reference evidence="2" key="1">
    <citation type="journal article" date="2020" name="Stud. Mycol.">
        <title>101 Dothideomycetes genomes: a test case for predicting lifestyles and emergence of pathogens.</title>
        <authorList>
            <person name="Haridas S."/>
            <person name="Albert R."/>
            <person name="Binder M."/>
            <person name="Bloem J."/>
            <person name="Labutti K."/>
            <person name="Salamov A."/>
            <person name="Andreopoulos B."/>
            <person name="Baker S."/>
            <person name="Barry K."/>
            <person name="Bills G."/>
            <person name="Bluhm B."/>
            <person name="Cannon C."/>
            <person name="Castanera R."/>
            <person name="Culley D."/>
            <person name="Daum C."/>
            <person name="Ezra D."/>
            <person name="Gonzalez J."/>
            <person name="Henrissat B."/>
            <person name="Kuo A."/>
            <person name="Liang C."/>
            <person name="Lipzen A."/>
            <person name="Lutzoni F."/>
            <person name="Magnuson J."/>
            <person name="Mondo S."/>
            <person name="Nolan M."/>
            <person name="Ohm R."/>
            <person name="Pangilinan J."/>
            <person name="Park H.-J."/>
            <person name="Ramirez L."/>
            <person name="Alfaro M."/>
            <person name="Sun H."/>
            <person name="Tritt A."/>
            <person name="Yoshinaga Y."/>
            <person name="Zwiers L.-H."/>
            <person name="Turgeon B."/>
            <person name="Goodwin S."/>
            <person name="Spatafora J."/>
            <person name="Crous P."/>
            <person name="Grigoriev I."/>
        </authorList>
    </citation>
    <scope>NUCLEOTIDE SEQUENCE</scope>
    <source>
        <strain evidence="2">CBS 122681</strain>
    </source>
</reference>
<keyword evidence="1" id="KW-0812">Transmembrane</keyword>
<accession>A0A6A6T6Q3</accession>
<evidence type="ECO:0000313" key="2">
    <source>
        <dbReference type="EMBL" id="KAF2654603.1"/>
    </source>
</evidence>